<keyword evidence="3" id="KW-0449">Lipoprotein</keyword>
<dbReference type="Gene3D" id="3.40.50.1000">
    <property type="entry name" value="HAD superfamily/HAD-like"/>
    <property type="match status" value="1"/>
</dbReference>
<protein>
    <submittedName>
        <fullName evidence="3">5'-nucleotidase, lipoprotein e(P4) family</fullName>
    </submittedName>
</protein>
<dbReference type="PANTHER" id="PTHR31284:SF10">
    <property type="entry name" value="ACID PHOSPHATASE-LIKE PROTEIN"/>
    <property type="match status" value="1"/>
</dbReference>
<evidence type="ECO:0000256" key="1">
    <source>
        <dbReference type="ARBA" id="ARBA00022729"/>
    </source>
</evidence>
<gene>
    <name evidence="3" type="ORF">ENJ89_10550</name>
</gene>
<dbReference type="SFLD" id="SFLDS00003">
    <property type="entry name" value="Haloacid_Dehalogenase"/>
    <property type="match status" value="1"/>
</dbReference>
<dbReference type="EMBL" id="DROD01000671">
    <property type="protein sequence ID" value="HHJ53624.1"/>
    <property type="molecule type" value="Genomic_DNA"/>
</dbReference>
<name>A0A7V5UFT7_CALAY</name>
<evidence type="ECO:0000313" key="3">
    <source>
        <dbReference type="EMBL" id="HHJ53624.1"/>
    </source>
</evidence>
<dbReference type="NCBIfam" id="TIGR01533">
    <property type="entry name" value="lipo_e_P4"/>
    <property type="match status" value="1"/>
</dbReference>
<dbReference type="InterPro" id="IPR023214">
    <property type="entry name" value="HAD_sf"/>
</dbReference>
<keyword evidence="1 2" id="KW-0732">Signal</keyword>
<dbReference type="InterPro" id="IPR006423">
    <property type="entry name" value="Lipo_e_P4"/>
</dbReference>
<dbReference type="InterPro" id="IPR005519">
    <property type="entry name" value="Acid_phosphat_B-like"/>
</dbReference>
<dbReference type="Pfam" id="PF03767">
    <property type="entry name" value="Acid_phosphat_B"/>
    <property type="match status" value="1"/>
</dbReference>
<accession>A0A7V5UFT7</accession>
<dbReference type="SUPFAM" id="SSF56784">
    <property type="entry name" value="HAD-like"/>
    <property type="match status" value="1"/>
</dbReference>
<dbReference type="PIRSF" id="PIRSF019271">
    <property type="entry name" value="Acid_Ptase_C"/>
    <property type="match status" value="1"/>
</dbReference>
<feature type="chain" id="PRO_5030506317" evidence="2">
    <location>
        <begin position="23"/>
        <end position="277"/>
    </location>
</feature>
<dbReference type="CDD" id="cd07534">
    <property type="entry name" value="HAD_CAP"/>
    <property type="match status" value="1"/>
</dbReference>
<reference evidence="3" key="1">
    <citation type="journal article" date="2020" name="mSystems">
        <title>Genome- and Community-Level Interaction Insights into Carbon Utilization and Element Cycling Functions of Hydrothermarchaeota in Hydrothermal Sediment.</title>
        <authorList>
            <person name="Zhou Z."/>
            <person name="Liu Y."/>
            <person name="Xu W."/>
            <person name="Pan J."/>
            <person name="Luo Z.H."/>
            <person name="Li M."/>
        </authorList>
    </citation>
    <scope>NUCLEOTIDE SEQUENCE [LARGE SCALE GENOMIC DNA]</scope>
    <source>
        <strain evidence="3">HyVt-527</strain>
    </source>
</reference>
<feature type="signal peptide" evidence="2">
    <location>
        <begin position="1"/>
        <end position="22"/>
    </location>
</feature>
<evidence type="ECO:0000256" key="2">
    <source>
        <dbReference type="SAM" id="SignalP"/>
    </source>
</evidence>
<dbReference type="GO" id="GO:0009279">
    <property type="term" value="C:cell outer membrane"/>
    <property type="evidence" value="ECO:0007669"/>
    <property type="project" value="InterPro"/>
</dbReference>
<organism evidence="3">
    <name type="scientific">Caldithrix abyssi</name>
    <dbReference type="NCBI Taxonomy" id="187145"/>
    <lineage>
        <taxon>Bacteria</taxon>
        <taxon>Pseudomonadati</taxon>
        <taxon>Calditrichota</taxon>
        <taxon>Calditrichia</taxon>
        <taxon>Calditrichales</taxon>
        <taxon>Calditrichaceae</taxon>
        <taxon>Caldithrix</taxon>
    </lineage>
</organism>
<dbReference type="AlphaFoldDB" id="A0A7V5UFT7"/>
<sequence length="277" mass="31577">MKLRRTVNTSLLLMVVSFMTLSCSTGTKRNGGHELLNGVLWMEHAAEYRALARQAYRTASRMLPLALKDSSWTAAPEQTAHYRSLPPAVILDVDETVLNNAPYEARLIKTGQSYSRASWNAWCREARAKAIPGAVEFCKFAVRNGVEVFFVTNRREELRQATFANLKKEGFPLQPDGSTLIMRTGSGDKGERRAKLAQKYRILLLIGDSGGDFASGFSHSAEPQRNRLVKQYREYWGSKWIVLPNPSYGDWEGALYDYRYDLNRQQKLREKMKKLED</sequence>
<comment type="caution">
    <text evidence="3">The sequence shown here is derived from an EMBL/GenBank/DDBJ whole genome shotgun (WGS) entry which is preliminary data.</text>
</comment>
<dbReference type="InterPro" id="IPR036412">
    <property type="entry name" value="HAD-like_sf"/>
</dbReference>
<dbReference type="Proteomes" id="UP000886124">
    <property type="component" value="Unassembled WGS sequence"/>
</dbReference>
<proteinExistence type="predicted"/>
<dbReference type="PROSITE" id="PS51257">
    <property type="entry name" value="PROKAR_LIPOPROTEIN"/>
    <property type="match status" value="1"/>
</dbReference>
<dbReference type="PANTHER" id="PTHR31284">
    <property type="entry name" value="ACID PHOSPHATASE-LIKE PROTEIN"/>
    <property type="match status" value="1"/>
</dbReference>
<dbReference type="SFLD" id="SFLDG01125">
    <property type="entry name" value="C1.1:_Acid_Phosphatase_Like"/>
    <property type="match status" value="1"/>
</dbReference>